<evidence type="ECO:0008006" key="3">
    <source>
        <dbReference type="Google" id="ProtNLM"/>
    </source>
</evidence>
<organism evidence="1 2">
    <name type="scientific">Actinomadura meridiana</name>
    <dbReference type="NCBI Taxonomy" id="559626"/>
    <lineage>
        <taxon>Bacteria</taxon>
        <taxon>Bacillati</taxon>
        <taxon>Actinomycetota</taxon>
        <taxon>Actinomycetes</taxon>
        <taxon>Streptosporangiales</taxon>
        <taxon>Thermomonosporaceae</taxon>
        <taxon>Actinomadura</taxon>
    </lineage>
</organism>
<dbReference type="Proteomes" id="UP001501710">
    <property type="component" value="Unassembled WGS sequence"/>
</dbReference>
<reference evidence="2" key="1">
    <citation type="journal article" date="2019" name="Int. J. Syst. Evol. Microbiol.">
        <title>The Global Catalogue of Microorganisms (GCM) 10K type strain sequencing project: providing services to taxonomists for standard genome sequencing and annotation.</title>
        <authorList>
            <consortium name="The Broad Institute Genomics Platform"/>
            <consortium name="The Broad Institute Genome Sequencing Center for Infectious Disease"/>
            <person name="Wu L."/>
            <person name="Ma J."/>
        </authorList>
    </citation>
    <scope>NUCLEOTIDE SEQUENCE [LARGE SCALE GENOMIC DNA]</scope>
    <source>
        <strain evidence="2">JCM 17440</strain>
    </source>
</reference>
<accession>A0ABP8CP60</accession>
<dbReference type="InterPro" id="IPR011008">
    <property type="entry name" value="Dimeric_a/b-barrel"/>
</dbReference>
<comment type="caution">
    <text evidence="1">The sequence shown here is derived from an EMBL/GenBank/DDBJ whole genome shotgun (WGS) entry which is preliminary data.</text>
</comment>
<keyword evidence="2" id="KW-1185">Reference proteome</keyword>
<proteinExistence type="predicted"/>
<dbReference type="RefSeq" id="WP_344906882.1">
    <property type="nucleotide sequence ID" value="NZ_BAABAS010000029.1"/>
</dbReference>
<protein>
    <recommendedName>
        <fullName evidence="3">EthD domain-containing protein</fullName>
    </recommendedName>
</protein>
<name>A0ABP8CP60_9ACTN</name>
<dbReference type="SUPFAM" id="SSF54909">
    <property type="entry name" value="Dimeric alpha+beta barrel"/>
    <property type="match status" value="2"/>
</dbReference>
<evidence type="ECO:0000313" key="1">
    <source>
        <dbReference type="EMBL" id="GAA4241750.1"/>
    </source>
</evidence>
<dbReference type="EMBL" id="BAABAS010000029">
    <property type="protein sequence ID" value="GAA4241750.1"/>
    <property type="molecule type" value="Genomic_DNA"/>
</dbReference>
<sequence>MTEGLLYVLSQPRDGDEDEFHNWYDTEHGPARLALPGVHQGHRYRATDGAAPSWLAWYDLDLDVLHTPEYRALRERRSARETAVMSALETLDRRVYELLDDQFADGRSSPTTTPPPILLARAMTVEPGHEPGFHSWYAEEHIPALHALPGWRRTRRFTLVDGRAPHFLTLHEIDDPAVFATDAYHAATNTPWRTEVMKTLTADERRTFAYHNTVQTSGAPAHH</sequence>
<gene>
    <name evidence="1" type="ORF">GCM10022254_71860</name>
</gene>
<evidence type="ECO:0000313" key="2">
    <source>
        <dbReference type="Proteomes" id="UP001501710"/>
    </source>
</evidence>